<gene>
    <name evidence="2" type="ORF">K489DRAFT_98628</name>
</gene>
<evidence type="ECO:0000313" key="2">
    <source>
        <dbReference type="RefSeq" id="XP_033462829.1"/>
    </source>
</evidence>
<accession>A0A6J3MD37</accession>
<reference evidence="2" key="1">
    <citation type="submission" date="2020-01" db="EMBL/GenBank/DDBJ databases">
        <authorList>
            <consortium name="DOE Joint Genome Institute"/>
            <person name="Haridas S."/>
            <person name="Albert R."/>
            <person name="Binder M."/>
            <person name="Bloem J."/>
            <person name="Labutti K."/>
            <person name="Salamov A."/>
            <person name="Andreopoulos B."/>
            <person name="Baker S.E."/>
            <person name="Barry K."/>
            <person name="Bills G."/>
            <person name="Bluhm B.H."/>
            <person name="Cannon C."/>
            <person name="Castanera R."/>
            <person name="Culley D.E."/>
            <person name="Daum C."/>
            <person name="Ezra D."/>
            <person name="Gonzalez J.B."/>
            <person name="Henrissat B."/>
            <person name="Kuo A."/>
            <person name="Liang C."/>
            <person name="Lipzen A."/>
            <person name="Lutzoni F."/>
            <person name="Magnuson J."/>
            <person name="Mondo S."/>
            <person name="Nolan M."/>
            <person name="Ohm R."/>
            <person name="Pangilinan J."/>
            <person name="Park H.-J."/>
            <person name="Ramirez L."/>
            <person name="Alfaro M."/>
            <person name="Sun H."/>
            <person name="Tritt A."/>
            <person name="Yoshinaga Y."/>
            <person name="Zwiers L.-H."/>
            <person name="Turgeon B.G."/>
            <person name="Goodwin S.B."/>
            <person name="Spatafora J.W."/>
            <person name="Crous P.W."/>
            <person name="Grigoriev I.V."/>
        </authorList>
    </citation>
    <scope>NUCLEOTIDE SEQUENCE</scope>
    <source>
        <strain evidence="2">CBS 342.82</strain>
    </source>
</reference>
<protein>
    <submittedName>
        <fullName evidence="2">Uncharacterized protein</fullName>
    </submittedName>
</protein>
<evidence type="ECO:0000313" key="1">
    <source>
        <dbReference type="Proteomes" id="UP000504637"/>
    </source>
</evidence>
<reference evidence="2" key="3">
    <citation type="submission" date="2025-08" db="UniProtKB">
        <authorList>
            <consortium name="RefSeq"/>
        </authorList>
    </citation>
    <scope>IDENTIFICATION</scope>
    <source>
        <strain evidence="2">CBS 342.82</strain>
    </source>
</reference>
<dbReference type="RefSeq" id="XP_033462829.1">
    <property type="nucleotide sequence ID" value="XM_033609105.1"/>
</dbReference>
<reference evidence="2" key="2">
    <citation type="submission" date="2020-04" db="EMBL/GenBank/DDBJ databases">
        <authorList>
            <consortium name="NCBI Genome Project"/>
        </authorList>
    </citation>
    <scope>NUCLEOTIDE SEQUENCE</scope>
    <source>
        <strain evidence="2">CBS 342.82</strain>
    </source>
</reference>
<organism evidence="2">
    <name type="scientific">Dissoconium aciculare CBS 342.82</name>
    <dbReference type="NCBI Taxonomy" id="1314786"/>
    <lineage>
        <taxon>Eukaryota</taxon>
        <taxon>Fungi</taxon>
        <taxon>Dikarya</taxon>
        <taxon>Ascomycota</taxon>
        <taxon>Pezizomycotina</taxon>
        <taxon>Dothideomycetes</taxon>
        <taxon>Dothideomycetidae</taxon>
        <taxon>Mycosphaerellales</taxon>
        <taxon>Dissoconiaceae</taxon>
        <taxon>Dissoconium</taxon>
    </lineage>
</organism>
<dbReference type="Proteomes" id="UP000504637">
    <property type="component" value="Unplaced"/>
</dbReference>
<dbReference type="GeneID" id="54366906"/>
<name>A0A6J3MD37_9PEZI</name>
<keyword evidence="1" id="KW-1185">Reference proteome</keyword>
<sequence length="247" mass="27444">MGAHGVPSDICISTSSRPYMPQGQVESQSCGAIEPLLADRGIARKARSPSKLANDGSFVRFFPYTIHSDDTLALVIITYGFPLIRSSVQHSRAWFSQGRACPTKHLLAPRTCLARPALDIRNTPRENRPPKVRMKISYDFRSHSVLFPLCDGERFTSITNIKDASLLSLRKQLPFCAMLIRNFNTFGLHTARDESVSDHNPESRLVAVLLLISHSYNHSAQAWECVSSRQGPLLHIAKASLSGYLIV</sequence>
<dbReference type="AlphaFoldDB" id="A0A6J3MD37"/>
<proteinExistence type="predicted"/>